<proteinExistence type="predicted"/>
<reference evidence="2 3" key="1">
    <citation type="submission" date="2018-05" db="EMBL/GenBank/DDBJ databases">
        <title>Evolution of GPA BGCs.</title>
        <authorList>
            <person name="Waglechner N."/>
            <person name="Wright G.D."/>
        </authorList>
    </citation>
    <scope>NUCLEOTIDE SEQUENCE [LARGE SCALE GENOMIC DNA]</scope>
    <source>
        <strain evidence="2 3">A82846</strain>
    </source>
</reference>
<accession>A0A428Z2P6</accession>
<feature type="signal peptide" evidence="1">
    <location>
        <begin position="1"/>
        <end position="28"/>
    </location>
</feature>
<gene>
    <name evidence="2" type="ORF">DMH04_30825</name>
</gene>
<organism evidence="2 3">
    <name type="scientific">Kibdelosporangium aridum</name>
    <dbReference type="NCBI Taxonomy" id="2030"/>
    <lineage>
        <taxon>Bacteria</taxon>
        <taxon>Bacillati</taxon>
        <taxon>Actinomycetota</taxon>
        <taxon>Actinomycetes</taxon>
        <taxon>Pseudonocardiales</taxon>
        <taxon>Pseudonocardiaceae</taxon>
        <taxon>Kibdelosporangium</taxon>
    </lineage>
</organism>
<dbReference type="RefSeq" id="WP_125727754.1">
    <property type="nucleotide sequence ID" value="NZ_QHKI01000031.1"/>
</dbReference>
<feature type="chain" id="PRO_5019544382" evidence="1">
    <location>
        <begin position="29"/>
        <end position="71"/>
    </location>
</feature>
<dbReference type="OrthoDB" id="9975665at2"/>
<comment type="caution">
    <text evidence="2">The sequence shown here is derived from an EMBL/GenBank/DDBJ whole genome shotgun (WGS) entry which is preliminary data.</text>
</comment>
<sequence>MTKLVLRALATTAIGAAVALAVAPAANATQAGPYDTKAECEEVRVKYMRYNPTPCNLVTDPWEKQEWVFYY</sequence>
<evidence type="ECO:0000313" key="2">
    <source>
        <dbReference type="EMBL" id="RSM79996.1"/>
    </source>
</evidence>
<name>A0A428Z2P6_KIBAR</name>
<protein>
    <submittedName>
        <fullName evidence="2">Uncharacterized protein</fullName>
    </submittedName>
</protein>
<evidence type="ECO:0000313" key="3">
    <source>
        <dbReference type="Proteomes" id="UP000287547"/>
    </source>
</evidence>
<dbReference type="EMBL" id="QHKI01000031">
    <property type="protein sequence ID" value="RSM79996.1"/>
    <property type="molecule type" value="Genomic_DNA"/>
</dbReference>
<dbReference type="AlphaFoldDB" id="A0A428Z2P6"/>
<evidence type="ECO:0000256" key="1">
    <source>
        <dbReference type="SAM" id="SignalP"/>
    </source>
</evidence>
<keyword evidence="1" id="KW-0732">Signal</keyword>
<dbReference type="Proteomes" id="UP000287547">
    <property type="component" value="Unassembled WGS sequence"/>
</dbReference>